<dbReference type="PANTHER" id="PTHR11373:SF40">
    <property type="entry name" value="DEOXYGUANOSINETRIPHOSPHATE TRIPHOSPHOHYDROLASE-LIKE PROTEIN 2"/>
    <property type="match status" value="1"/>
</dbReference>
<dbReference type="InterPro" id="IPR026875">
    <property type="entry name" value="PHydrolase_assoc_dom"/>
</dbReference>
<dbReference type="Gene3D" id="1.10.3410.10">
    <property type="entry name" value="putative deoxyguanosinetriphosphate triphosphohydrolase like domain"/>
    <property type="match status" value="1"/>
</dbReference>
<dbReference type="EMBL" id="JBAKBE010000010">
    <property type="protein sequence ID" value="MEH0097837.1"/>
    <property type="molecule type" value="Genomic_DNA"/>
</dbReference>
<evidence type="ECO:0000259" key="2">
    <source>
        <dbReference type="PROSITE" id="PS51831"/>
    </source>
</evidence>
<dbReference type="SMART" id="SM00471">
    <property type="entry name" value="HDc"/>
    <property type="match status" value="1"/>
</dbReference>
<dbReference type="CDD" id="cd00077">
    <property type="entry name" value="HDc"/>
    <property type="match status" value="1"/>
</dbReference>
<reference evidence="3 4" key="1">
    <citation type="submission" date="2024-02" db="EMBL/GenBank/DDBJ databases">
        <title>A new putative Pannonibacter species isolated from two cases of bloodstream infections in paediatric patients.</title>
        <authorList>
            <person name="Castellana S."/>
            <person name="De Laurentiis V."/>
            <person name="Grassi M."/>
            <person name="De Leonardis F."/>
            <person name="Mosca A."/>
            <person name="De Carlo C."/>
            <person name="Sparapano E."/>
            <person name="Ronga L."/>
            <person name="Santacroce L."/>
            <person name="Chironna M."/>
            <person name="De Robertis A."/>
            <person name="Bianco A."/>
            <person name="Del Sambro L."/>
            <person name="Capozzi L."/>
            <person name="Parisi A."/>
        </authorList>
    </citation>
    <scope>NUCLEOTIDE SEQUENCE [LARGE SCALE GENOMIC DNA]</scope>
    <source>
        <strain evidence="3 4">Pt2</strain>
    </source>
</reference>
<evidence type="ECO:0000313" key="3">
    <source>
        <dbReference type="EMBL" id="MEH0097837.1"/>
    </source>
</evidence>
<dbReference type="InterPro" id="IPR003607">
    <property type="entry name" value="HD/PDEase_dom"/>
</dbReference>
<feature type="domain" description="HD" evidence="2">
    <location>
        <begin position="61"/>
        <end position="257"/>
    </location>
</feature>
<dbReference type="Proteomes" id="UP001380822">
    <property type="component" value="Unassembled WGS sequence"/>
</dbReference>
<dbReference type="Pfam" id="PF13286">
    <property type="entry name" value="HD_assoc"/>
    <property type="match status" value="1"/>
</dbReference>
<comment type="caution">
    <text evidence="3">The sequence shown here is derived from an EMBL/GenBank/DDBJ whole genome shotgun (WGS) entry which is preliminary data.</text>
</comment>
<dbReference type="InterPro" id="IPR023293">
    <property type="entry name" value="dGTP_triP_hydro_central_sf"/>
</dbReference>
<evidence type="ECO:0000313" key="4">
    <source>
        <dbReference type="Proteomes" id="UP001380822"/>
    </source>
</evidence>
<protein>
    <submittedName>
        <fullName evidence="3">DNTP triphosphohydrolase</fullName>
    </submittedName>
</protein>
<dbReference type="InterPro" id="IPR027432">
    <property type="entry name" value="dGTP_triphosphohydrolase_C"/>
</dbReference>
<organism evidence="3 4">
    <name type="scientific">Pannonibacter anstelovis</name>
    <dbReference type="NCBI Taxonomy" id="3121537"/>
    <lineage>
        <taxon>Bacteria</taxon>
        <taxon>Pseudomonadati</taxon>
        <taxon>Pseudomonadota</taxon>
        <taxon>Alphaproteobacteria</taxon>
        <taxon>Hyphomicrobiales</taxon>
        <taxon>Stappiaceae</taxon>
        <taxon>Pannonibacter</taxon>
    </lineage>
</organism>
<gene>
    <name evidence="3" type="primary">dgt</name>
    <name evidence="3" type="ORF">V6L76_16370</name>
</gene>
<dbReference type="Gene3D" id="1.10.3210.10">
    <property type="entry name" value="Hypothetical protein af1432"/>
    <property type="match status" value="1"/>
</dbReference>
<name>A0ABU7ZRI6_9HYPH</name>
<keyword evidence="4" id="KW-1185">Reference proteome</keyword>
<dbReference type="NCBIfam" id="TIGR01353">
    <property type="entry name" value="dGTP_triPase"/>
    <property type="match status" value="1"/>
</dbReference>
<dbReference type="InterPro" id="IPR050135">
    <property type="entry name" value="dGTPase-like"/>
</dbReference>
<accession>A0ABU7ZRI6</accession>
<dbReference type="SUPFAM" id="SSF109604">
    <property type="entry name" value="HD-domain/PDEase-like"/>
    <property type="match status" value="1"/>
</dbReference>
<dbReference type="Pfam" id="PF01966">
    <property type="entry name" value="HD"/>
    <property type="match status" value="1"/>
</dbReference>
<dbReference type="PANTHER" id="PTHR11373">
    <property type="entry name" value="DEOXYNUCLEOSIDE TRIPHOSPHATE TRIPHOSPHOHYDROLASE"/>
    <property type="match status" value="1"/>
</dbReference>
<dbReference type="InterPro" id="IPR006261">
    <property type="entry name" value="dGTPase"/>
</dbReference>
<sequence>MEWCKLLDGQRLGYNELYSEQADRPSYIQDYDRILFSAPFRRLANKTQVHPLYENDHLHHRLIHSLETASVGRSLGIGVGAWLEERNEIEKGERHRVAGVVQAACLAHDIGNPPFGHSGEDAIGQWFKYKIAEKKGIFLDLPVEFHEELSNFEGNAQGFRIINQLEMYRNDGGMRLSKSVIASFVKYPVTAEMRGNFINSQEYCGLKKFGIFKSEFKIFEKVFSSIEIPCVSEAGNKYWRRHPLAFLVEAADDICYKILDVEDGFTSGDFSYDQVSDMLLPLAGIEDFCQKYPEQNEGEKIAILRAVAINKSIKSCIDVFKENYDEIIDGRFSLSLIDASSVSDFFRNITDNSNKKLFTSKRKVELEVFGRNVIHGILNGLLPIYEDYINNNCNEDSMSSYCRQLKKAVAVDLRDVRDSYSACRSICDYVSGMTDRYAVKVAKMLMVS</sequence>
<proteinExistence type="predicted"/>
<keyword evidence="1" id="KW-0378">Hydrolase</keyword>
<dbReference type="InterPro" id="IPR006674">
    <property type="entry name" value="HD_domain"/>
</dbReference>
<dbReference type="RefSeq" id="WP_334252564.1">
    <property type="nucleotide sequence ID" value="NZ_JBAKBE010000010.1"/>
</dbReference>
<evidence type="ECO:0000256" key="1">
    <source>
        <dbReference type="ARBA" id="ARBA00022801"/>
    </source>
</evidence>
<dbReference type="Gene3D" id="1.10.3550.10">
    <property type="entry name" value="eoxyguanosinetriphosphate triphosphohydrolase domain-like"/>
    <property type="match status" value="1"/>
</dbReference>
<dbReference type="PROSITE" id="PS51831">
    <property type="entry name" value="HD"/>
    <property type="match status" value="1"/>
</dbReference>